<sequence length="36" mass="4435">KEKSKLYKLEMLKKHISFILTHKDIEFITFKDLIKK</sequence>
<name>X0VV62_9ZZZZ</name>
<comment type="caution">
    <text evidence="1">The sequence shown here is derived from an EMBL/GenBank/DDBJ whole genome shotgun (WGS) entry which is preliminary data.</text>
</comment>
<organism evidence="1">
    <name type="scientific">marine sediment metagenome</name>
    <dbReference type="NCBI Taxonomy" id="412755"/>
    <lineage>
        <taxon>unclassified sequences</taxon>
        <taxon>metagenomes</taxon>
        <taxon>ecological metagenomes</taxon>
    </lineage>
</organism>
<gene>
    <name evidence="1" type="ORF">S01H1_59661</name>
</gene>
<evidence type="ECO:0000313" key="1">
    <source>
        <dbReference type="EMBL" id="GAG14987.1"/>
    </source>
</evidence>
<feature type="non-terminal residue" evidence="1">
    <location>
        <position position="1"/>
    </location>
</feature>
<dbReference type="EMBL" id="BARS01039033">
    <property type="protein sequence ID" value="GAG14987.1"/>
    <property type="molecule type" value="Genomic_DNA"/>
</dbReference>
<proteinExistence type="predicted"/>
<accession>X0VV62</accession>
<dbReference type="AlphaFoldDB" id="X0VV62"/>
<protein>
    <submittedName>
        <fullName evidence="1">Uncharacterized protein</fullName>
    </submittedName>
</protein>
<reference evidence="1" key="1">
    <citation type="journal article" date="2014" name="Front. Microbiol.">
        <title>High frequency of phylogenetically diverse reductive dehalogenase-homologous genes in deep subseafloor sedimentary metagenomes.</title>
        <authorList>
            <person name="Kawai M."/>
            <person name="Futagami T."/>
            <person name="Toyoda A."/>
            <person name="Takaki Y."/>
            <person name="Nishi S."/>
            <person name="Hori S."/>
            <person name="Arai W."/>
            <person name="Tsubouchi T."/>
            <person name="Morono Y."/>
            <person name="Uchiyama I."/>
            <person name="Ito T."/>
            <person name="Fujiyama A."/>
            <person name="Inagaki F."/>
            <person name="Takami H."/>
        </authorList>
    </citation>
    <scope>NUCLEOTIDE SEQUENCE</scope>
    <source>
        <strain evidence="1">Expedition CK06-06</strain>
    </source>
</reference>